<organism evidence="5 6">
    <name type="scientific">Enterocloster bolteae</name>
    <dbReference type="NCBI Taxonomy" id="208479"/>
    <lineage>
        <taxon>Bacteria</taxon>
        <taxon>Bacillati</taxon>
        <taxon>Bacillota</taxon>
        <taxon>Clostridia</taxon>
        <taxon>Lachnospirales</taxon>
        <taxon>Lachnospiraceae</taxon>
        <taxon>Enterocloster</taxon>
    </lineage>
</organism>
<dbReference type="EMBL" id="QSHZ01000005">
    <property type="protein sequence ID" value="RHC57411.1"/>
    <property type="molecule type" value="Genomic_DNA"/>
</dbReference>
<dbReference type="Gene3D" id="3.40.50.720">
    <property type="entry name" value="NAD(P)-binding Rossmann-like Domain"/>
    <property type="match status" value="1"/>
</dbReference>
<name>A0A414AYS5_9FIRM</name>
<evidence type="ECO:0000313" key="4">
    <source>
        <dbReference type="EMBL" id="RGV73343.1"/>
    </source>
</evidence>
<gene>
    <name evidence="5" type="ORF">DW839_06605</name>
    <name evidence="4" type="ORF">DWW02_21090</name>
</gene>
<reference evidence="6 7" key="1">
    <citation type="submission" date="2018-08" db="EMBL/GenBank/DDBJ databases">
        <title>A genome reference for cultivated species of the human gut microbiota.</title>
        <authorList>
            <person name="Zou Y."/>
            <person name="Xue W."/>
            <person name="Luo G."/>
        </authorList>
    </citation>
    <scope>NUCLEOTIDE SEQUENCE [LARGE SCALE GENOMIC DNA]</scope>
    <source>
        <strain evidence="4 7">AF14-18</strain>
        <strain evidence="5 6">AM35-14</strain>
    </source>
</reference>
<dbReference type="GeneID" id="23114683"/>
<evidence type="ECO:0000256" key="2">
    <source>
        <dbReference type="ARBA" id="ARBA00023065"/>
    </source>
</evidence>
<keyword evidence="1" id="KW-0813">Transport</keyword>
<evidence type="ECO:0000313" key="7">
    <source>
        <dbReference type="Proteomes" id="UP000284543"/>
    </source>
</evidence>
<proteinExistence type="predicted"/>
<evidence type="ECO:0000313" key="5">
    <source>
        <dbReference type="EMBL" id="RHC57411.1"/>
    </source>
</evidence>
<dbReference type="SUPFAM" id="SSF51735">
    <property type="entry name" value="NAD(P)-binding Rossmann-fold domains"/>
    <property type="match status" value="1"/>
</dbReference>
<evidence type="ECO:0000313" key="6">
    <source>
        <dbReference type="Proteomes" id="UP000283975"/>
    </source>
</evidence>
<evidence type="ECO:0000259" key="3">
    <source>
        <dbReference type="PROSITE" id="PS51201"/>
    </source>
</evidence>
<accession>A0A414AYS5</accession>
<comment type="caution">
    <text evidence="5">The sequence shown here is derived from an EMBL/GenBank/DDBJ whole genome shotgun (WGS) entry which is preliminary data.</text>
</comment>
<dbReference type="PANTHER" id="PTHR43833:SF5">
    <property type="entry name" value="TRK SYSTEM POTASSIUM UPTAKE PROTEIN TRKA"/>
    <property type="match status" value="1"/>
</dbReference>
<dbReference type="InterPro" id="IPR050721">
    <property type="entry name" value="Trk_Ktr_HKT_K-transport"/>
</dbReference>
<dbReference type="InterPro" id="IPR036291">
    <property type="entry name" value="NAD(P)-bd_dom_sf"/>
</dbReference>
<dbReference type="PANTHER" id="PTHR43833">
    <property type="entry name" value="POTASSIUM CHANNEL PROTEIN 2-RELATED-RELATED"/>
    <property type="match status" value="1"/>
</dbReference>
<dbReference type="RefSeq" id="WP_002566748.1">
    <property type="nucleotide sequence ID" value="NZ_BAABXO010000002.1"/>
</dbReference>
<protein>
    <submittedName>
        <fullName evidence="5">TrkA family potassium uptake protein</fullName>
    </submittedName>
</protein>
<keyword evidence="2" id="KW-0406">Ion transport</keyword>
<sequence length="136" mass="15099">MKIAVALGGEYADFLIGLLMEKKYKVTVIDPDKAFCEHLCASYNVNAVLGDPCRQFILEEAGIRNYDVILALGREDTDNFEICQMGRKVLGIKRSVCLVHNPRNAALFEELGVDRAVNLPMILAQAILGQKQEEGE</sequence>
<dbReference type="AlphaFoldDB" id="A0A414AYS5"/>
<dbReference type="GO" id="GO:0006813">
    <property type="term" value="P:potassium ion transport"/>
    <property type="evidence" value="ECO:0007669"/>
    <property type="project" value="InterPro"/>
</dbReference>
<dbReference type="Proteomes" id="UP000283975">
    <property type="component" value="Unassembled WGS sequence"/>
</dbReference>
<feature type="domain" description="RCK N-terminal" evidence="3">
    <location>
        <begin position="1"/>
        <end position="117"/>
    </location>
</feature>
<dbReference type="Proteomes" id="UP000284543">
    <property type="component" value="Unassembled WGS sequence"/>
</dbReference>
<evidence type="ECO:0000256" key="1">
    <source>
        <dbReference type="ARBA" id="ARBA00022448"/>
    </source>
</evidence>
<dbReference type="EMBL" id="QRZM01000010">
    <property type="protein sequence ID" value="RGV73343.1"/>
    <property type="molecule type" value="Genomic_DNA"/>
</dbReference>
<dbReference type="PROSITE" id="PS51201">
    <property type="entry name" value="RCK_N"/>
    <property type="match status" value="1"/>
</dbReference>
<dbReference type="KEGG" id="cbol:CGC65_27310"/>
<dbReference type="Pfam" id="PF02254">
    <property type="entry name" value="TrkA_N"/>
    <property type="match status" value="1"/>
</dbReference>
<dbReference type="InterPro" id="IPR003148">
    <property type="entry name" value="RCK_N"/>
</dbReference>